<dbReference type="InterPro" id="IPR010640">
    <property type="entry name" value="Low_temperature_requirement_A"/>
</dbReference>
<feature type="transmembrane region" description="Helical" evidence="1">
    <location>
        <begin position="351"/>
        <end position="374"/>
    </location>
</feature>
<reference evidence="3 4" key="1">
    <citation type="submission" date="2019-03" db="EMBL/GenBank/DDBJ databases">
        <authorList>
            <person name="Gaulin E."/>
            <person name="Dumas B."/>
        </authorList>
    </citation>
    <scope>NUCLEOTIDE SEQUENCE [LARGE SCALE GENOMIC DNA]</scope>
    <source>
        <strain evidence="3">CBS 568.67</strain>
    </source>
</reference>
<name>A0A485LDI8_9STRA</name>
<feature type="transmembrane region" description="Helical" evidence="1">
    <location>
        <begin position="86"/>
        <end position="105"/>
    </location>
</feature>
<feature type="transmembrane region" description="Helical" evidence="1">
    <location>
        <begin position="237"/>
        <end position="256"/>
    </location>
</feature>
<proteinExistence type="predicted"/>
<feature type="transmembrane region" description="Helical" evidence="1">
    <location>
        <begin position="141"/>
        <end position="161"/>
    </location>
</feature>
<gene>
    <name evidence="3" type="primary">Aste57867_19126</name>
    <name evidence="2" type="ORF">As57867_019062</name>
    <name evidence="3" type="ORF">ASTE57867_19126</name>
</gene>
<feature type="transmembrane region" description="Helical" evidence="1">
    <location>
        <begin position="208"/>
        <end position="225"/>
    </location>
</feature>
<feature type="transmembrane region" description="Helical" evidence="1">
    <location>
        <begin position="52"/>
        <end position="74"/>
    </location>
</feature>
<feature type="transmembrane region" description="Helical" evidence="1">
    <location>
        <begin position="268"/>
        <end position="292"/>
    </location>
</feature>
<dbReference type="EMBL" id="CAADRA010006471">
    <property type="protein sequence ID" value="VFT95849.1"/>
    <property type="molecule type" value="Genomic_DNA"/>
</dbReference>
<dbReference type="AlphaFoldDB" id="A0A485LDI8"/>
<evidence type="ECO:0000313" key="3">
    <source>
        <dbReference type="EMBL" id="VFT95849.1"/>
    </source>
</evidence>
<protein>
    <submittedName>
        <fullName evidence="3">Aste57867_19126 protein</fullName>
    </submittedName>
</protein>
<evidence type="ECO:0000256" key="1">
    <source>
        <dbReference type="SAM" id="Phobius"/>
    </source>
</evidence>
<reference evidence="2" key="2">
    <citation type="submission" date="2019-06" db="EMBL/GenBank/DDBJ databases">
        <title>Genomics analysis of Aphanomyces spp. identifies a new class of oomycete effector associated with host adaptation.</title>
        <authorList>
            <person name="Gaulin E."/>
        </authorList>
    </citation>
    <scope>NUCLEOTIDE SEQUENCE</scope>
    <source>
        <strain evidence="2">CBS 578.67</strain>
    </source>
</reference>
<keyword evidence="1" id="KW-0812">Transmembrane</keyword>
<feature type="transmembrane region" description="Helical" evidence="1">
    <location>
        <begin position="312"/>
        <end position="331"/>
    </location>
</feature>
<keyword evidence="1" id="KW-0472">Membrane</keyword>
<sequence>MPMMRTFVSQPTLSADWSGEYEEKSAEWYELFLDLLLVAAFSNVSDKLKESLTIHGFGVFVIVTTAYVMTWMLFTNFHARYNVSSLLHYAYLYVLLAGLGGMVLANDPGAAFTTGMLLARVAILCMYITIYVYLPRVRPNVAIDVSVSVLSCIVLSFSFISPDTWSIPAYVAAMVVESIGRLVVGALFRSSILRIPMNIDHFNDRMGCLVLVCLGEGVVSAIINLDNSAHLTPRFYLMMLLALLVVFSTAMFYFAIQPVRAFHALRRAALTGIAFSWLHTLLAPALLCIGVGLKFITDAVLADESISSTDTWLLFAALAATLAVMLAIRLAHFGGRQPAPTDPPAVKRLKYIWWILVGVSPVCPLICAAIVVGSRETVDPLVVLVMAAAFNLVCMFLETFIMNHLVAMGQDLPSEMQDDVIHSPSTP</sequence>
<keyword evidence="4" id="KW-1185">Reference proteome</keyword>
<feature type="transmembrane region" description="Helical" evidence="1">
    <location>
        <begin position="111"/>
        <end position="134"/>
    </location>
</feature>
<evidence type="ECO:0000313" key="4">
    <source>
        <dbReference type="Proteomes" id="UP000332933"/>
    </source>
</evidence>
<dbReference type="OrthoDB" id="191995at2759"/>
<dbReference type="EMBL" id="VJMH01006450">
    <property type="protein sequence ID" value="KAF0689420.1"/>
    <property type="molecule type" value="Genomic_DNA"/>
</dbReference>
<evidence type="ECO:0000313" key="2">
    <source>
        <dbReference type="EMBL" id="KAF0689420.1"/>
    </source>
</evidence>
<feature type="transmembrane region" description="Helical" evidence="1">
    <location>
        <begin position="167"/>
        <end position="188"/>
    </location>
</feature>
<organism evidence="3 4">
    <name type="scientific">Aphanomyces stellatus</name>
    <dbReference type="NCBI Taxonomy" id="120398"/>
    <lineage>
        <taxon>Eukaryota</taxon>
        <taxon>Sar</taxon>
        <taxon>Stramenopiles</taxon>
        <taxon>Oomycota</taxon>
        <taxon>Saprolegniomycetes</taxon>
        <taxon>Saprolegniales</taxon>
        <taxon>Verrucalvaceae</taxon>
        <taxon>Aphanomyces</taxon>
    </lineage>
</organism>
<dbReference type="Pfam" id="PF06772">
    <property type="entry name" value="LtrA"/>
    <property type="match status" value="1"/>
</dbReference>
<dbReference type="Proteomes" id="UP000332933">
    <property type="component" value="Unassembled WGS sequence"/>
</dbReference>
<feature type="transmembrane region" description="Helical" evidence="1">
    <location>
        <begin position="380"/>
        <end position="401"/>
    </location>
</feature>
<dbReference type="PANTHER" id="PTHR36840:SF1">
    <property type="entry name" value="BLL5714 PROTEIN"/>
    <property type="match status" value="1"/>
</dbReference>
<accession>A0A485LDI8</accession>
<dbReference type="PANTHER" id="PTHR36840">
    <property type="entry name" value="BLL5714 PROTEIN"/>
    <property type="match status" value="1"/>
</dbReference>
<keyword evidence="1" id="KW-1133">Transmembrane helix</keyword>